<evidence type="ECO:0000256" key="4">
    <source>
        <dbReference type="ARBA" id="ARBA00022723"/>
    </source>
</evidence>
<evidence type="ECO:0000256" key="10">
    <source>
        <dbReference type="SAM" id="SignalP"/>
    </source>
</evidence>
<evidence type="ECO:0000256" key="8">
    <source>
        <dbReference type="ARBA" id="ARBA00038263"/>
    </source>
</evidence>
<dbReference type="GO" id="GO:0005576">
    <property type="term" value="C:extracellular region"/>
    <property type="evidence" value="ECO:0007669"/>
    <property type="project" value="UniProtKB-SubCell"/>
</dbReference>
<dbReference type="Gene3D" id="2.160.20.10">
    <property type="entry name" value="Single-stranded right-handed beta-helix, Pectin lyase-like"/>
    <property type="match status" value="1"/>
</dbReference>
<evidence type="ECO:0000313" key="12">
    <source>
        <dbReference type="EMBL" id="MBB5353154.1"/>
    </source>
</evidence>
<evidence type="ECO:0000259" key="11">
    <source>
        <dbReference type="Pfam" id="PF22842"/>
    </source>
</evidence>
<reference evidence="12 13" key="1">
    <citation type="submission" date="2020-08" db="EMBL/GenBank/DDBJ databases">
        <title>Genomic Encyclopedia of Type Strains, Phase IV (KMG-IV): sequencing the most valuable type-strain genomes for metagenomic binning, comparative biology and taxonomic classification.</title>
        <authorList>
            <person name="Goeker M."/>
        </authorList>
    </citation>
    <scope>NUCLEOTIDE SEQUENCE [LARGE SCALE GENOMIC DNA]</scope>
    <source>
        <strain evidence="12 13">YC6886</strain>
    </source>
</reference>
<dbReference type="InterPro" id="IPR011050">
    <property type="entry name" value="Pectin_lyase_fold/virulence"/>
</dbReference>
<evidence type="ECO:0000256" key="3">
    <source>
        <dbReference type="ARBA" id="ARBA00022525"/>
    </source>
</evidence>
<sequence>MRFCKGLGFLWGLLGVICGAAHAAEWYVAPDGDDGASGGLEDPFATVQRAQREVSPGDTVFLGGGRYAMTEDKVARKRGIWAYVVHLDKSGEAERPIRYQAIEGERPVFDFSAVRPDGLRVHAFEVSGSHLELVGLEVTGVQVTMKGHTQSICFSNTGSHNRFERLSMHDGMGIGFYLSRGSNNLVLNCDAWNNYDPVSEGGKGGNVDGFGCHPDRGDTGNVFRGCRAWYNSDDGFDCISAWESIRFEGCWAFRNGMSEDGKKLADGNGFKVGGFGVEPRPRLPKTIPRHEVERCLAVENKASGFYANHHPGGSDWMHNSAYGNRSNFNFLGRDMRAGRDVPGFEHRIHDNLSFRGRAELQNLDVSRCEMRGNVFGEGLSPMEFISLDPRDLEGQRLADGSLPEIPFLRPVAGSPWVRGNDTDGRDTEGSAPGAFVPRNRE</sequence>
<keyword evidence="7" id="KW-0456">Lyase</keyword>
<dbReference type="PANTHER" id="PTHR40088:SF1">
    <property type="entry name" value="PECTATE LYASE PEL9"/>
    <property type="match status" value="1"/>
</dbReference>
<keyword evidence="13" id="KW-1185">Reference proteome</keyword>
<feature type="signal peptide" evidence="10">
    <location>
        <begin position="1"/>
        <end position="23"/>
    </location>
</feature>
<dbReference type="Proteomes" id="UP000557717">
    <property type="component" value="Unassembled WGS sequence"/>
</dbReference>
<feature type="region of interest" description="Disordered" evidence="9">
    <location>
        <begin position="412"/>
        <end position="441"/>
    </location>
</feature>
<dbReference type="EMBL" id="JACHFD010000021">
    <property type="protein sequence ID" value="MBB5353154.1"/>
    <property type="molecule type" value="Genomic_DNA"/>
</dbReference>
<keyword evidence="4" id="KW-0479">Metal-binding</keyword>
<keyword evidence="3" id="KW-0964">Secreted</keyword>
<feature type="domain" description="Pel9A-like right handed beta-helix region" evidence="11">
    <location>
        <begin position="23"/>
        <end position="358"/>
    </location>
</feature>
<keyword evidence="5 10" id="KW-0732">Signal</keyword>
<evidence type="ECO:0000256" key="2">
    <source>
        <dbReference type="ARBA" id="ARBA00004613"/>
    </source>
</evidence>
<comment type="subcellular location">
    <subcellularLocation>
        <location evidence="2">Secreted</location>
    </subcellularLocation>
</comment>
<dbReference type="InterPro" id="IPR052052">
    <property type="entry name" value="Polysaccharide_Lyase_9"/>
</dbReference>
<dbReference type="Pfam" id="PF22842">
    <property type="entry name" value="Pel9A-like_beta_helix"/>
    <property type="match status" value="1"/>
</dbReference>
<comment type="caution">
    <text evidence="12">The sequence shown here is derived from an EMBL/GenBank/DDBJ whole genome shotgun (WGS) entry which is preliminary data.</text>
</comment>
<dbReference type="RefSeq" id="WP_184020757.1">
    <property type="nucleotide sequence ID" value="NZ_JACHFD010000021.1"/>
</dbReference>
<evidence type="ECO:0000256" key="6">
    <source>
        <dbReference type="ARBA" id="ARBA00022837"/>
    </source>
</evidence>
<dbReference type="InterPro" id="IPR012334">
    <property type="entry name" value="Pectin_lyas_fold"/>
</dbReference>
<evidence type="ECO:0000256" key="1">
    <source>
        <dbReference type="ARBA" id="ARBA00001913"/>
    </source>
</evidence>
<name>A0A840VC83_9BACT</name>
<evidence type="ECO:0000313" key="13">
    <source>
        <dbReference type="Proteomes" id="UP000557717"/>
    </source>
</evidence>
<evidence type="ECO:0000256" key="5">
    <source>
        <dbReference type="ARBA" id="ARBA00022729"/>
    </source>
</evidence>
<dbReference type="PANTHER" id="PTHR40088">
    <property type="entry name" value="PECTATE LYASE (EUROFUNG)"/>
    <property type="match status" value="1"/>
</dbReference>
<dbReference type="AlphaFoldDB" id="A0A840VC83"/>
<protein>
    <recommendedName>
        <fullName evidence="11">Pel9A-like right handed beta-helix region domain-containing protein</fullName>
    </recommendedName>
</protein>
<gene>
    <name evidence="12" type="ORF">HNR46_003408</name>
</gene>
<comment type="similarity">
    <text evidence="8">Belongs to the polysaccharide lyase 9 family.</text>
</comment>
<dbReference type="InterPro" id="IPR053868">
    <property type="entry name" value="Pel9A-like_beta_helix"/>
</dbReference>
<dbReference type="GO" id="GO:0046872">
    <property type="term" value="F:metal ion binding"/>
    <property type="evidence" value="ECO:0007669"/>
    <property type="project" value="UniProtKB-KW"/>
</dbReference>
<keyword evidence="6" id="KW-0106">Calcium</keyword>
<dbReference type="SUPFAM" id="SSF51126">
    <property type="entry name" value="Pectin lyase-like"/>
    <property type="match status" value="1"/>
</dbReference>
<dbReference type="GO" id="GO:0016837">
    <property type="term" value="F:carbon-oxygen lyase activity, acting on polysaccharides"/>
    <property type="evidence" value="ECO:0007669"/>
    <property type="project" value="TreeGrafter"/>
</dbReference>
<comment type="cofactor">
    <cofactor evidence="1">
        <name>Ca(2+)</name>
        <dbReference type="ChEBI" id="CHEBI:29108"/>
    </cofactor>
</comment>
<accession>A0A840VC83</accession>
<evidence type="ECO:0000256" key="7">
    <source>
        <dbReference type="ARBA" id="ARBA00023239"/>
    </source>
</evidence>
<feature type="chain" id="PRO_5032484975" description="Pel9A-like right handed beta-helix region domain-containing protein" evidence="10">
    <location>
        <begin position="24"/>
        <end position="441"/>
    </location>
</feature>
<organism evidence="12 13">
    <name type="scientific">Haloferula luteola</name>
    <dbReference type="NCBI Taxonomy" id="595692"/>
    <lineage>
        <taxon>Bacteria</taxon>
        <taxon>Pseudomonadati</taxon>
        <taxon>Verrucomicrobiota</taxon>
        <taxon>Verrucomicrobiia</taxon>
        <taxon>Verrucomicrobiales</taxon>
        <taxon>Verrucomicrobiaceae</taxon>
        <taxon>Haloferula</taxon>
    </lineage>
</organism>
<proteinExistence type="inferred from homology"/>
<evidence type="ECO:0000256" key="9">
    <source>
        <dbReference type="SAM" id="MobiDB-lite"/>
    </source>
</evidence>